<reference evidence="3 4" key="1">
    <citation type="submission" date="2024-03" db="EMBL/GenBank/DDBJ databases">
        <authorList>
            <person name="Martinez-Hernandez J."/>
        </authorList>
    </citation>
    <scope>NUCLEOTIDE SEQUENCE [LARGE SCALE GENOMIC DNA]</scope>
</reference>
<evidence type="ECO:0000313" key="3">
    <source>
        <dbReference type="EMBL" id="CAL0304069.1"/>
    </source>
</evidence>
<feature type="chain" id="PRO_5043796822" evidence="2">
    <location>
        <begin position="23"/>
        <end position="109"/>
    </location>
</feature>
<proteinExistence type="predicted"/>
<feature type="signal peptide" evidence="2">
    <location>
        <begin position="1"/>
        <end position="22"/>
    </location>
</feature>
<feature type="transmembrane region" description="Helical" evidence="1">
    <location>
        <begin position="63"/>
        <end position="81"/>
    </location>
</feature>
<evidence type="ECO:0000256" key="1">
    <source>
        <dbReference type="SAM" id="Phobius"/>
    </source>
</evidence>
<dbReference type="Proteomes" id="UP001497480">
    <property type="component" value="Unassembled WGS sequence"/>
</dbReference>
<keyword evidence="4" id="KW-1185">Reference proteome</keyword>
<keyword evidence="2" id="KW-0732">Signal</keyword>
<evidence type="ECO:0000256" key="2">
    <source>
        <dbReference type="SAM" id="SignalP"/>
    </source>
</evidence>
<organism evidence="3 4">
    <name type="scientific">Lupinus luteus</name>
    <name type="common">European yellow lupine</name>
    <dbReference type="NCBI Taxonomy" id="3873"/>
    <lineage>
        <taxon>Eukaryota</taxon>
        <taxon>Viridiplantae</taxon>
        <taxon>Streptophyta</taxon>
        <taxon>Embryophyta</taxon>
        <taxon>Tracheophyta</taxon>
        <taxon>Spermatophyta</taxon>
        <taxon>Magnoliopsida</taxon>
        <taxon>eudicotyledons</taxon>
        <taxon>Gunneridae</taxon>
        <taxon>Pentapetalae</taxon>
        <taxon>rosids</taxon>
        <taxon>fabids</taxon>
        <taxon>Fabales</taxon>
        <taxon>Fabaceae</taxon>
        <taxon>Papilionoideae</taxon>
        <taxon>50 kb inversion clade</taxon>
        <taxon>genistoids sensu lato</taxon>
        <taxon>core genistoids</taxon>
        <taxon>Genisteae</taxon>
        <taxon>Lupinus</taxon>
    </lineage>
</organism>
<keyword evidence="1" id="KW-0472">Membrane</keyword>
<gene>
    <name evidence="3" type="ORF">LLUT_LOCUS5129</name>
</gene>
<feature type="transmembrane region" description="Helical" evidence="1">
    <location>
        <begin position="38"/>
        <end position="56"/>
    </location>
</feature>
<name>A0AAV1W3R0_LUPLU</name>
<dbReference type="AlphaFoldDB" id="A0AAV1W3R0"/>
<accession>A0AAV1W3R0</accession>
<protein>
    <submittedName>
        <fullName evidence="3">Uncharacterized protein</fullName>
    </submittedName>
</protein>
<keyword evidence="1" id="KW-0812">Transmembrane</keyword>
<evidence type="ECO:0000313" key="4">
    <source>
        <dbReference type="Proteomes" id="UP001497480"/>
    </source>
</evidence>
<keyword evidence="1" id="KW-1133">Transmembrane helix</keyword>
<comment type="caution">
    <text evidence="3">The sequence shown here is derived from an EMBL/GenBank/DDBJ whole genome shotgun (WGS) entry which is preliminary data.</text>
</comment>
<sequence length="109" mass="12390">MLDLIPCLLLLIALYFDDCVTGLLVSELLCHHCAMISFLRLSFATALRLSILGFLISAWYHCIIVWYLHSCCLFALAVLFHHNLLDYNFFNLGLMSVGLPPAFLACFKF</sequence>
<dbReference type="EMBL" id="CAXHTB010000003">
    <property type="protein sequence ID" value="CAL0304069.1"/>
    <property type="molecule type" value="Genomic_DNA"/>
</dbReference>